<reference evidence="16 17" key="1">
    <citation type="journal article" date="2014" name="Int. J. Syst. Evol. Microbiol.">
        <title>Nocardioides zeae sp. nov., isolated from the stem of Zea mays.</title>
        <authorList>
            <person name="Glaeser S.P."/>
            <person name="McInroy J.A."/>
            <person name="Busse H.J."/>
            <person name="Kampfer P."/>
        </authorList>
    </citation>
    <scope>NUCLEOTIDE SEQUENCE [LARGE SCALE GENOMIC DNA]</scope>
    <source>
        <strain evidence="16 17">JCM 30728</strain>
    </source>
</reference>
<dbReference type="FunFam" id="3.40.30.10:FF:000118">
    <property type="entry name" value="Peroxiredoxin AhpE"/>
    <property type="match status" value="1"/>
</dbReference>
<dbReference type="InterPro" id="IPR024706">
    <property type="entry name" value="Peroxiredoxin_AhpC-typ"/>
</dbReference>
<dbReference type="AlphaFoldDB" id="A0A6P0HDT7"/>
<evidence type="ECO:0000256" key="5">
    <source>
        <dbReference type="ARBA" id="ARBA00032824"/>
    </source>
</evidence>
<dbReference type="EC" id="1.11.1.29" evidence="10"/>
<dbReference type="GO" id="GO:0004601">
    <property type="term" value="F:peroxidase activity"/>
    <property type="evidence" value="ECO:0007669"/>
    <property type="project" value="UniProtKB-KW"/>
</dbReference>
<evidence type="ECO:0000256" key="1">
    <source>
        <dbReference type="ARBA" id="ARBA00022559"/>
    </source>
</evidence>
<gene>
    <name evidence="16" type="ORF">G3T38_01280</name>
</gene>
<feature type="active site" description="Cysteine sulfenic acid (-SOH) intermediate; for peroxidase activity" evidence="14">
    <location>
        <position position="67"/>
    </location>
</feature>
<dbReference type="InterPro" id="IPR000866">
    <property type="entry name" value="AhpC/TSA"/>
</dbReference>
<evidence type="ECO:0000256" key="10">
    <source>
        <dbReference type="ARBA" id="ARBA00067009"/>
    </source>
</evidence>
<evidence type="ECO:0000256" key="9">
    <source>
        <dbReference type="ARBA" id="ARBA00065226"/>
    </source>
</evidence>
<evidence type="ECO:0000256" key="8">
    <source>
        <dbReference type="ARBA" id="ARBA00060973"/>
    </source>
</evidence>
<comment type="catalytic activity">
    <reaction evidence="6">
        <text>[mycoredoxin]-L-dithiol + a hydroperoxide = [mycoredoxin]-L-disulfide + an alcohol + H2O</text>
        <dbReference type="Rhea" id="RHEA:62640"/>
        <dbReference type="Rhea" id="RHEA-COMP:16137"/>
        <dbReference type="Rhea" id="RHEA-COMP:16138"/>
        <dbReference type="ChEBI" id="CHEBI:15377"/>
        <dbReference type="ChEBI" id="CHEBI:29950"/>
        <dbReference type="ChEBI" id="CHEBI:30879"/>
        <dbReference type="ChEBI" id="CHEBI:35924"/>
        <dbReference type="ChEBI" id="CHEBI:50058"/>
        <dbReference type="EC" id="1.11.1.29"/>
    </reaction>
</comment>
<keyword evidence="1" id="KW-0575">Peroxidase</keyword>
<dbReference type="InterPro" id="IPR013766">
    <property type="entry name" value="Thioredoxin_domain"/>
</dbReference>
<organism evidence="16 17">
    <name type="scientific">Nocardioides zeae</name>
    <dbReference type="NCBI Taxonomy" id="1457234"/>
    <lineage>
        <taxon>Bacteria</taxon>
        <taxon>Bacillati</taxon>
        <taxon>Actinomycetota</taxon>
        <taxon>Actinomycetes</taxon>
        <taxon>Propionibacteriales</taxon>
        <taxon>Nocardioidaceae</taxon>
        <taxon>Nocardioides</taxon>
    </lineage>
</organism>
<dbReference type="Proteomes" id="UP000468687">
    <property type="component" value="Unassembled WGS sequence"/>
</dbReference>
<evidence type="ECO:0000256" key="14">
    <source>
        <dbReference type="PIRSR" id="PIRSR000239-1"/>
    </source>
</evidence>
<evidence type="ECO:0000313" key="17">
    <source>
        <dbReference type="Proteomes" id="UP000468687"/>
    </source>
</evidence>
<evidence type="ECO:0000256" key="13">
    <source>
        <dbReference type="ARBA" id="ARBA00083736"/>
    </source>
</evidence>
<protein>
    <recommendedName>
        <fullName evidence="11">Alkyl hydroperoxide reductase E</fullName>
        <ecNumber evidence="10">1.11.1.29</ecNumber>
    </recommendedName>
    <alternativeName>
        <fullName evidence="12">Mycoredoxin-dependent peroxiredoxin</fullName>
    </alternativeName>
    <alternativeName>
        <fullName evidence="13">Peroxiredoxin AhpE</fullName>
    </alternativeName>
    <alternativeName>
        <fullName evidence="5">Thioredoxin peroxidase</fullName>
    </alternativeName>
</protein>
<sequence length="178" mass="18809">MSDDVRATTPCGGAGGGCEVGSALPVGAAAPDFALRDQFGQTVRLSDFRDRKAVAVLFIPFAFSGVCTGELGAVQARLASFLTFDTEVVAVSCDPVYSLRAFAERDGLDMTLLSDFWPHGEVSAAYGVFDSARGAPRRSSFVVDPRGTISWAVHNDLRQGRDLDAHLAALQQAVGEPV</sequence>
<proteinExistence type="inferred from homology"/>
<dbReference type="Gene3D" id="3.40.30.10">
    <property type="entry name" value="Glutaredoxin"/>
    <property type="match status" value="1"/>
</dbReference>
<comment type="similarity">
    <text evidence="8">Belongs to the peroxiredoxin family. AhpE subfamily.</text>
</comment>
<evidence type="ECO:0000256" key="2">
    <source>
        <dbReference type="ARBA" id="ARBA00022862"/>
    </source>
</evidence>
<dbReference type="InterPro" id="IPR036249">
    <property type="entry name" value="Thioredoxin-like_sf"/>
</dbReference>
<dbReference type="CDD" id="cd03018">
    <property type="entry name" value="PRX_AhpE_like"/>
    <property type="match status" value="1"/>
</dbReference>
<accession>A0A6P0HDT7</accession>
<dbReference type="PROSITE" id="PS51352">
    <property type="entry name" value="THIOREDOXIN_2"/>
    <property type="match status" value="1"/>
</dbReference>
<evidence type="ECO:0000313" key="16">
    <source>
        <dbReference type="EMBL" id="NEN76903.1"/>
    </source>
</evidence>
<dbReference type="PIRSF" id="PIRSF000239">
    <property type="entry name" value="AHPC"/>
    <property type="match status" value="1"/>
</dbReference>
<comment type="subunit">
    <text evidence="9">Homodimer. Forms both dimers and octamers; a tightly-associated dimer and a ring-like octamer.</text>
</comment>
<keyword evidence="4" id="KW-0676">Redox-active center</keyword>
<evidence type="ECO:0000256" key="7">
    <source>
        <dbReference type="ARBA" id="ARBA00056930"/>
    </source>
</evidence>
<dbReference type="EMBL" id="JAAGXA010000001">
    <property type="protein sequence ID" value="NEN76903.1"/>
    <property type="molecule type" value="Genomic_DNA"/>
</dbReference>
<evidence type="ECO:0000256" key="11">
    <source>
        <dbReference type="ARBA" id="ARBA00068979"/>
    </source>
</evidence>
<dbReference type="PROSITE" id="PS51257">
    <property type="entry name" value="PROKAR_LIPOPROTEIN"/>
    <property type="match status" value="1"/>
</dbReference>
<comment type="caution">
    <text evidence="16">The sequence shown here is derived from an EMBL/GenBank/DDBJ whole genome shotgun (WGS) entry which is preliminary data.</text>
</comment>
<evidence type="ECO:0000256" key="12">
    <source>
        <dbReference type="ARBA" id="ARBA00082991"/>
    </source>
</evidence>
<keyword evidence="17" id="KW-1185">Reference proteome</keyword>
<dbReference type="SUPFAM" id="SSF52833">
    <property type="entry name" value="Thioredoxin-like"/>
    <property type="match status" value="1"/>
</dbReference>
<dbReference type="InterPro" id="IPR050455">
    <property type="entry name" value="Tpx_Peroxidase_subfamily"/>
</dbReference>
<feature type="domain" description="Thioredoxin" evidence="15">
    <location>
        <begin position="24"/>
        <end position="175"/>
    </location>
</feature>
<dbReference type="PANTHER" id="PTHR43110:SF1">
    <property type="entry name" value="THIOL PEROXIDASE"/>
    <property type="match status" value="1"/>
</dbReference>
<evidence type="ECO:0000256" key="3">
    <source>
        <dbReference type="ARBA" id="ARBA00023002"/>
    </source>
</evidence>
<name>A0A6P0HDT7_9ACTN</name>
<dbReference type="PANTHER" id="PTHR43110">
    <property type="entry name" value="THIOL PEROXIDASE"/>
    <property type="match status" value="1"/>
</dbReference>
<keyword evidence="2" id="KW-0049">Antioxidant</keyword>
<evidence type="ECO:0000256" key="4">
    <source>
        <dbReference type="ARBA" id="ARBA00023284"/>
    </source>
</evidence>
<keyword evidence="3" id="KW-0560">Oxidoreductase</keyword>
<comment type="function">
    <text evidence="7">Thiol-specific peroxidase that catalyzes the reduction of hydrogen peroxide and organic hydroperoxides to water and alcohols, respectively. Plays a role in cell protection against oxidative stress by detoxifying peroxides. May represent an important antioxidant defense against cytotoxic peroxides, especially peroxynitrite, which can be formed by activated macrophages during infection.</text>
</comment>
<dbReference type="Pfam" id="PF00578">
    <property type="entry name" value="AhpC-TSA"/>
    <property type="match status" value="1"/>
</dbReference>
<evidence type="ECO:0000256" key="6">
    <source>
        <dbReference type="ARBA" id="ARBA00052774"/>
    </source>
</evidence>
<evidence type="ECO:0000259" key="15">
    <source>
        <dbReference type="PROSITE" id="PS51352"/>
    </source>
</evidence>